<name>A0A7V5RQF8_CALAY</name>
<gene>
    <name evidence="2" type="ORF">ENJ15_07285</name>
</gene>
<protein>
    <submittedName>
        <fullName evidence="2">Uncharacterized protein</fullName>
    </submittedName>
</protein>
<feature type="region of interest" description="Disordered" evidence="1">
    <location>
        <begin position="290"/>
        <end position="313"/>
    </location>
</feature>
<evidence type="ECO:0000256" key="1">
    <source>
        <dbReference type="SAM" id="MobiDB-lite"/>
    </source>
</evidence>
<feature type="compositionally biased region" description="Acidic residues" evidence="1">
    <location>
        <begin position="290"/>
        <end position="302"/>
    </location>
</feature>
<organism evidence="2">
    <name type="scientific">Caldithrix abyssi</name>
    <dbReference type="NCBI Taxonomy" id="187145"/>
    <lineage>
        <taxon>Bacteria</taxon>
        <taxon>Pseudomonadati</taxon>
        <taxon>Calditrichota</taxon>
        <taxon>Calditrichia</taxon>
        <taxon>Calditrichales</taxon>
        <taxon>Calditrichaceae</taxon>
        <taxon>Caldithrix</taxon>
    </lineage>
</organism>
<comment type="caution">
    <text evidence="2">The sequence shown here is derived from an EMBL/GenBank/DDBJ whole genome shotgun (WGS) entry which is preliminary data.</text>
</comment>
<proteinExistence type="predicted"/>
<evidence type="ECO:0000313" key="2">
    <source>
        <dbReference type="EMBL" id="HHM02802.1"/>
    </source>
</evidence>
<reference evidence="2" key="1">
    <citation type="journal article" date="2020" name="mSystems">
        <title>Genome- and Community-Level Interaction Insights into Carbon Utilization and Element Cycling Functions of Hydrothermarchaeota in Hydrothermal Sediment.</title>
        <authorList>
            <person name="Zhou Z."/>
            <person name="Liu Y."/>
            <person name="Xu W."/>
            <person name="Pan J."/>
            <person name="Luo Z.H."/>
            <person name="Li M."/>
        </authorList>
    </citation>
    <scope>NUCLEOTIDE SEQUENCE [LARGE SCALE GENOMIC DNA]</scope>
    <source>
        <strain evidence="2">HyVt-460</strain>
    </source>
</reference>
<dbReference type="AlphaFoldDB" id="A0A7V5RQF8"/>
<dbReference type="EMBL" id="DRLI01000280">
    <property type="protein sequence ID" value="HHM02802.1"/>
    <property type="molecule type" value="Genomic_DNA"/>
</dbReference>
<accession>A0A7V5RQF8</accession>
<sequence length="433" mass="50388">MLEQAIDIFTARMRDIVLKDQRMDSIPLAYLKTLDIPESLQHFFEQEVQMWIREEEEKFESERFDYDEPQVRMLIDKIFDHLQDNAVFSLTQFNHLLERAIKLELNYVVKPHRTLTQFIFRNNETVSTMEVYDTLKYFSNFEYYKNALSDYFNAKYLHSISKDQFTELIESIDKEAFGKNTLETTLSTIKAIMDAIGEAQQADIRELPIDVLYDALSDRKLQEYTERVEKAKYENEVGSLNLAEIETLLRDGVIPQREEVPEEPVESVFVEEAVAGEEEKPANVFTIEEPEQPETVALEEEPPGSVPEEAQAPVTEKPAAPGNVASDLADHVARQIQSDSPLEDLNTMVVGRQRRKIIKKLFKKNEQAFMDFLNILNKESTWKSASRIIDDVFYENEINPYSKEAIALSDIIYLRFFPKDKYVGEKSDDVRWD</sequence>
<dbReference type="Proteomes" id="UP000885771">
    <property type="component" value="Unassembled WGS sequence"/>
</dbReference>